<keyword evidence="1" id="KW-0812">Transmembrane</keyword>
<protein>
    <submittedName>
        <fullName evidence="2">Uncharacterized protein</fullName>
    </submittedName>
</protein>
<evidence type="ECO:0000256" key="1">
    <source>
        <dbReference type="SAM" id="Phobius"/>
    </source>
</evidence>
<keyword evidence="1" id="KW-0472">Membrane</keyword>
<organism evidence="2 3">
    <name type="scientific">candidate division Kazan bacterium RBG_13_50_9</name>
    <dbReference type="NCBI Taxonomy" id="1798535"/>
    <lineage>
        <taxon>Bacteria</taxon>
        <taxon>Bacteria division Kazan-3B-28</taxon>
    </lineage>
</organism>
<sequence>MPKSGRRFMPPQDLSDALSSRAFERPAPTRGSWGPAVVFLAVIALGVAVAYWAVYYVDIYQVEAIEHYL</sequence>
<evidence type="ECO:0000313" key="3">
    <source>
        <dbReference type="Proteomes" id="UP000176651"/>
    </source>
</evidence>
<dbReference type="EMBL" id="META01000003">
    <property type="protein sequence ID" value="OGB74250.1"/>
    <property type="molecule type" value="Genomic_DNA"/>
</dbReference>
<feature type="transmembrane region" description="Helical" evidence="1">
    <location>
        <begin position="33"/>
        <end position="54"/>
    </location>
</feature>
<keyword evidence="1" id="KW-1133">Transmembrane helix</keyword>
<comment type="caution">
    <text evidence="2">The sequence shown here is derived from an EMBL/GenBank/DDBJ whole genome shotgun (WGS) entry which is preliminary data.</text>
</comment>
<name>A0A1F4NS51_UNCK3</name>
<dbReference type="Proteomes" id="UP000176651">
    <property type="component" value="Unassembled WGS sequence"/>
</dbReference>
<evidence type="ECO:0000313" key="2">
    <source>
        <dbReference type="EMBL" id="OGB74250.1"/>
    </source>
</evidence>
<reference evidence="2 3" key="1">
    <citation type="journal article" date="2016" name="Nat. Commun.">
        <title>Thousands of microbial genomes shed light on interconnected biogeochemical processes in an aquifer system.</title>
        <authorList>
            <person name="Anantharaman K."/>
            <person name="Brown C.T."/>
            <person name="Hug L.A."/>
            <person name="Sharon I."/>
            <person name="Castelle C.J."/>
            <person name="Probst A.J."/>
            <person name="Thomas B.C."/>
            <person name="Singh A."/>
            <person name="Wilkins M.J."/>
            <person name="Karaoz U."/>
            <person name="Brodie E.L."/>
            <person name="Williams K.H."/>
            <person name="Hubbard S.S."/>
            <person name="Banfield J.F."/>
        </authorList>
    </citation>
    <scope>NUCLEOTIDE SEQUENCE [LARGE SCALE GENOMIC DNA]</scope>
</reference>
<dbReference type="AlphaFoldDB" id="A0A1F4NS51"/>
<proteinExistence type="predicted"/>
<accession>A0A1F4NS51</accession>
<gene>
    <name evidence="2" type="ORF">A2V68_00585</name>
</gene>